<evidence type="ECO:0000313" key="16">
    <source>
        <dbReference type="Proteomes" id="UP000325255"/>
    </source>
</evidence>
<feature type="signal peptide" evidence="13">
    <location>
        <begin position="1"/>
        <end position="45"/>
    </location>
</feature>
<dbReference type="RefSeq" id="WP_150039354.1">
    <property type="nucleotide sequence ID" value="NZ_OW485601.1"/>
</dbReference>
<feature type="region of interest" description="Disordered" evidence="12">
    <location>
        <begin position="1"/>
        <end position="24"/>
    </location>
</feature>
<dbReference type="Gene3D" id="2.40.10.120">
    <property type="match status" value="1"/>
</dbReference>
<dbReference type="InterPro" id="IPR041489">
    <property type="entry name" value="PDZ_6"/>
</dbReference>
<dbReference type="OrthoDB" id="9758917at2"/>
<evidence type="ECO:0000256" key="2">
    <source>
        <dbReference type="ARBA" id="ARBA00004418"/>
    </source>
</evidence>
<keyword evidence="16" id="KW-1185">Reference proteome</keyword>
<evidence type="ECO:0000256" key="4">
    <source>
        <dbReference type="ARBA" id="ARBA00013035"/>
    </source>
</evidence>
<evidence type="ECO:0000256" key="5">
    <source>
        <dbReference type="ARBA" id="ARBA00013958"/>
    </source>
</evidence>
<evidence type="ECO:0000256" key="11">
    <source>
        <dbReference type="ARBA" id="ARBA00032850"/>
    </source>
</evidence>
<sequence length="489" mass="50403">MSGDLAKADASTTPAKDMAGTGRRGAPWRSFGMALLFLLSPAAFAAPGDPGNRPPDLPDIIAPLLPAVVSISVLKQPASPGGHVAQGAEAMARPVREFGSGFIIDPAGHVVTNRHVVAGAYKVTVTLIDATPLDATVLATSERPDLALLKIEAGRELGFVRFGDSDAIRTGETVVAIGNPLDLSDTVTVGVVSAVNRDVNKTMIDDFIQTDAAINHGNSGGPLFNLRGEVIGVNWALVSPPSVGASIGLGLAIPANDAAFVIDQMRRFGRWQVGWVGVRVQQLTPPLAAALGLGGTEGGIVTSVWPGGPAARAGVQEGDVILQFGPRPSRDVRALLRAISRTAPGSSATVRLWRAGQVRSFDIAVASWPAEVPFDPAGPPAGVDRGPRMHASDLGLRFAVRDPAAVAAGPPTMAGKGVLVTAVAANSVAADAGIAAGDVILRVGDQPVTTPDEVRARLDGLRGAGRREALLLVRSGDRPQWVVVPIEHP</sequence>
<feature type="domain" description="PDZ" evidence="14">
    <location>
        <begin position="277"/>
        <end position="335"/>
    </location>
</feature>
<dbReference type="GO" id="GO:0042597">
    <property type="term" value="C:periplasmic space"/>
    <property type="evidence" value="ECO:0007669"/>
    <property type="project" value="TreeGrafter"/>
</dbReference>
<keyword evidence="6" id="KW-0645">Protease</keyword>
<comment type="subcellular location">
    <subcellularLocation>
        <location evidence="2">Periplasm</location>
    </subcellularLocation>
</comment>
<comment type="similarity">
    <text evidence="3">Belongs to the peptidase S1C family.</text>
</comment>
<dbReference type="InterPro" id="IPR036034">
    <property type="entry name" value="PDZ_sf"/>
</dbReference>
<dbReference type="SUPFAM" id="SSF50156">
    <property type="entry name" value="PDZ domain-like"/>
    <property type="match status" value="2"/>
</dbReference>
<dbReference type="Gene3D" id="2.30.42.10">
    <property type="match status" value="2"/>
</dbReference>
<reference evidence="15 16" key="1">
    <citation type="submission" date="2019-09" db="EMBL/GenBank/DDBJ databases">
        <title>Genome sequence of Rhodovastum atsumiense, a diverse member of the Acetobacteraceae family of non-sulfur purple photosynthetic bacteria.</title>
        <authorList>
            <person name="Meyer T."/>
            <person name="Kyndt J."/>
        </authorList>
    </citation>
    <scope>NUCLEOTIDE SEQUENCE [LARGE SCALE GENOMIC DNA]</scope>
    <source>
        <strain evidence="15 16">DSM 21279</strain>
    </source>
</reference>
<comment type="catalytic activity">
    <reaction evidence="1">
        <text>Acts on substrates that are at least partially unfolded. The cleavage site P1 residue is normally between a pair of hydrophobic residues, such as Val-|-Val.</text>
        <dbReference type="EC" id="3.4.21.107"/>
    </reaction>
</comment>
<dbReference type="PROSITE" id="PS50106">
    <property type="entry name" value="PDZ"/>
    <property type="match status" value="2"/>
</dbReference>
<evidence type="ECO:0000256" key="12">
    <source>
        <dbReference type="SAM" id="MobiDB-lite"/>
    </source>
</evidence>
<dbReference type="EC" id="3.4.21.107" evidence="4"/>
<dbReference type="InterPro" id="IPR001478">
    <property type="entry name" value="PDZ"/>
</dbReference>
<dbReference type="Pfam" id="PF13180">
    <property type="entry name" value="PDZ_2"/>
    <property type="match status" value="1"/>
</dbReference>
<dbReference type="GO" id="GO:0004252">
    <property type="term" value="F:serine-type endopeptidase activity"/>
    <property type="evidence" value="ECO:0007669"/>
    <property type="project" value="InterPro"/>
</dbReference>
<evidence type="ECO:0000256" key="13">
    <source>
        <dbReference type="SAM" id="SignalP"/>
    </source>
</evidence>
<feature type="domain" description="PDZ" evidence="14">
    <location>
        <begin position="380"/>
        <end position="476"/>
    </location>
</feature>
<dbReference type="InterPro" id="IPR009003">
    <property type="entry name" value="Peptidase_S1_PA"/>
</dbReference>
<dbReference type="SMART" id="SM00228">
    <property type="entry name" value="PDZ"/>
    <property type="match status" value="2"/>
</dbReference>
<evidence type="ECO:0000256" key="8">
    <source>
        <dbReference type="ARBA" id="ARBA00022801"/>
    </source>
</evidence>
<dbReference type="EMBL" id="VWPK01000005">
    <property type="protein sequence ID" value="KAA5613606.1"/>
    <property type="molecule type" value="Genomic_DNA"/>
</dbReference>
<keyword evidence="13" id="KW-0732">Signal</keyword>
<dbReference type="PANTHER" id="PTHR22939">
    <property type="entry name" value="SERINE PROTEASE FAMILY S1C HTRA-RELATED"/>
    <property type="match status" value="1"/>
</dbReference>
<proteinExistence type="inferred from homology"/>
<evidence type="ECO:0000259" key="14">
    <source>
        <dbReference type="PROSITE" id="PS50106"/>
    </source>
</evidence>
<name>A0A5M6IZ32_9PROT</name>
<dbReference type="SUPFAM" id="SSF50494">
    <property type="entry name" value="Trypsin-like serine proteases"/>
    <property type="match status" value="1"/>
</dbReference>
<accession>A0A5M6IZ32</accession>
<dbReference type="Proteomes" id="UP000325255">
    <property type="component" value="Unassembled WGS sequence"/>
</dbReference>
<dbReference type="GO" id="GO:0006515">
    <property type="term" value="P:protein quality control for misfolded or incompletely synthesized proteins"/>
    <property type="evidence" value="ECO:0007669"/>
    <property type="project" value="TreeGrafter"/>
</dbReference>
<keyword evidence="7" id="KW-0574">Periplasm</keyword>
<feature type="chain" id="PRO_5024309992" description="Probable periplasmic serine endoprotease DegP-like" evidence="13">
    <location>
        <begin position="46"/>
        <end position="489"/>
    </location>
</feature>
<evidence type="ECO:0000256" key="9">
    <source>
        <dbReference type="ARBA" id="ARBA00022825"/>
    </source>
</evidence>
<protein>
    <recommendedName>
        <fullName evidence="5">Probable periplasmic serine endoprotease DegP-like</fullName>
        <ecNumber evidence="4">3.4.21.107</ecNumber>
    </recommendedName>
    <alternativeName>
        <fullName evidence="11">Protease Do</fullName>
    </alternativeName>
</protein>
<gene>
    <name evidence="15" type="ORF">F1189_04105</name>
</gene>
<dbReference type="AlphaFoldDB" id="A0A5M6IZ32"/>
<keyword evidence="8" id="KW-0378">Hydrolase</keyword>
<evidence type="ECO:0000256" key="10">
    <source>
        <dbReference type="ARBA" id="ARBA00023016"/>
    </source>
</evidence>
<comment type="caution">
    <text evidence="15">The sequence shown here is derived from an EMBL/GenBank/DDBJ whole genome shotgun (WGS) entry which is preliminary data.</text>
</comment>
<dbReference type="PANTHER" id="PTHR22939:SF130">
    <property type="entry name" value="PERIPLASMIC SERINE ENDOPROTEASE DEGP-LIKE-RELATED"/>
    <property type="match status" value="1"/>
</dbReference>
<evidence type="ECO:0000256" key="1">
    <source>
        <dbReference type="ARBA" id="ARBA00001772"/>
    </source>
</evidence>
<keyword evidence="10" id="KW-0346">Stress response</keyword>
<evidence type="ECO:0000256" key="6">
    <source>
        <dbReference type="ARBA" id="ARBA00022670"/>
    </source>
</evidence>
<dbReference type="InterPro" id="IPR001940">
    <property type="entry name" value="Peptidase_S1C"/>
</dbReference>
<evidence type="ECO:0000313" key="15">
    <source>
        <dbReference type="EMBL" id="KAA5613606.1"/>
    </source>
</evidence>
<dbReference type="Pfam" id="PF17820">
    <property type="entry name" value="PDZ_6"/>
    <property type="match status" value="1"/>
</dbReference>
<keyword evidence="9" id="KW-0720">Serine protease</keyword>
<organism evidence="15 16">
    <name type="scientific">Rhodovastum atsumiense</name>
    <dbReference type="NCBI Taxonomy" id="504468"/>
    <lineage>
        <taxon>Bacteria</taxon>
        <taxon>Pseudomonadati</taxon>
        <taxon>Pseudomonadota</taxon>
        <taxon>Alphaproteobacteria</taxon>
        <taxon>Acetobacterales</taxon>
        <taxon>Acetobacteraceae</taxon>
        <taxon>Rhodovastum</taxon>
    </lineage>
</organism>
<evidence type="ECO:0000256" key="7">
    <source>
        <dbReference type="ARBA" id="ARBA00022764"/>
    </source>
</evidence>
<evidence type="ECO:0000256" key="3">
    <source>
        <dbReference type="ARBA" id="ARBA00010541"/>
    </source>
</evidence>
<dbReference type="PRINTS" id="PR00834">
    <property type="entry name" value="PROTEASES2C"/>
</dbReference>
<dbReference type="Pfam" id="PF13365">
    <property type="entry name" value="Trypsin_2"/>
    <property type="match status" value="1"/>
</dbReference>